<evidence type="ECO:0000259" key="1">
    <source>
        <dbReference type="PROSITE" id="PS51186"/>
    </source>
</evidence>
<dbReference type="PANTHER" id="PTHR43072:SF60">
    <property type="entry name" value="L-2,4-DIAMINOBUTYRIC ACID ACETYLTRANSFERASE"/>
    <property type="match status" value="1"/>
</dbReference>
<evidence type="ECO:0000313" key="3">
    <source>
        <dbReference type="Proteomes" id="UP001595621"/>
    </source>
</evidence>
<keyword evidence="3" id="KW-1185">Reference proteome</keyword>
<organism evidence="2 3">
    <name type="scientific">Shewanella submarina</name>
    <dbReference type="NCBI Taxonomy" id="2016376"/>
    <lineage>
        <taxon>Bacteria</taxon>
        <taxon>Pseudomonadati</taxon>
        <taxon>Pseudomonadota</taxon>
        <taxon>Gammaproteobacteria</taxon>
        <taxon>Alteromonadales</taxon>
        <taxon>Shewanellaceae</taxon>
        <taxon>Shewanella</taxon>
    </lineage>
</organism>
<feature type="domain" description="N-acetyltransferase" evidence="1">
    <location>
        <begin position="1"/>
        <end position="147"/>
    </location>
</feature>
<keyword evidence="2" id="KW-0808">Transferase</keyword>
<accession>A0ABV7G722</accession>
<dbReference type="EC" id="2.3.-.-" evidence="2"/>
<proteinExistence type="predicted"/>
<reference evidence="3" key="1">
    <citation type="journal article" date="2019" name="Int. J. Syst. Evol. Microbiol.">
        <title>The Global Catalogue of Microorganisms (GCM) 10K type strain sequencing project: providing services to taxonomists for standard genome sequencing and annotation.</title>
        <authorList>
            <consortium name="The Broad Institute Genomics Platform"/>
            <consortium name="The Broad Institute Genome Sequencing Center for Infectious Disease"/>
            <person name="Wu L."/>
            <person name="Ma J."/>
        </authorList>
    </citation>
    <scope>NUCLEOTIDE SEQUENCE [LARGE SCALE GENOMIC DNA]</scope>
    <source>
        <strain evidence="3">KCTC 52277</strain>
    </source>
</reference>
<comment type="caution">
    <text evidence="2">The sequence shown here is derived from an EMBL/GenBank/DDBJ whole genome shotgun (WGS) entry which is preliminary data.</text>
</comment>
<dbReference type="Gene3D" id="3.40.630.30">
    <property type="match status" value="1"/>
</dbReference>
<protein>
    <submittedName>
        <fullName evidence="2">GNAT family N-acetyltransferase</fullName>
        <ecNumber evidence="2">2.3.-.-</ecNumber>
    </submittedName>
</protein>
<keyword evidence="2" id="KW-0012">Acyltransferase</keyword>
<dbReference type="PROSITE" id="PS51186">
    <property type="entry name" value="GNAT"/>
    <property type="match status" value="1"/>
</dbReference>
<evidence type="ECO:0000313" key="2">
    <source>
        <dbReference type="EMBL" id="MFC3137327.1"/>
    </source>
</evidence>
<dbReference type="CDD" id="cd04301">
    <property type="entry name" value="NAT_SF"/>
    <property type="match status" value="1"/>
</dbReference>
<dbReference type="EMBL" id="JBHRTD010000006">
    <property type="protein sequence ID" value="MFC3137327.1"/>
    <property type="molecule type" value="Genomic_DNA"/>
</dbReference>
<gene>
    <name evidence="2" type="ORF">ACFOE0_03895</name>
</gene>
<dbReference type="RefSeq" id="WP_248935370.1">
    <property type="nucleotide sequence ID" value="NZ_JAKILF010000002.1"/>
</dbReference>
<dbReference type="InterPro" id="IPR000182">
    <property type="entry name" value="GNAT_dom"/>
</dbReference>
<dbReference type="PANTHER" id="PTHR43072">
    <property type="entry name" value="N-ACETYLTRANSFERASE"/>
    <property type="match status" value="1"/>
</dbReference>
<dbReference type="Pfam" id="PF00583">
    <property type="entry name" value="Acetyltransf_1"/>
    <property type="match status" value="1"/>
</dbReference>
<dbReference type="SUPFAM" id="SSF55729">
    <property type="entry name" value="Acyl-CoA N-acyltransferases (Nat)"/>
    <property type="match status" value="1"/>
</dbReference>
<name>A0ABV7G722_9GAMM</name>
<dbReference type="GO" id="GO:0016746">
    <property type="term" value="F:acyltransferase activity"/>
    <property type="evidence" value="ECO:0007669"/>
    <property type="project" value="UniProtKB-KW"/>
</dbReference>
<dbReference type="InterPro" id="IPR016181">
    <property type="entry name" value="Acyl_CoA_acyltransferase"/>
</dbReference>
<dbReference type="Proteomes" id="UP001595621">
    <property type="component" value="Unassembled WGS sequence"/>
</dbReference>
<sequence length="147" mass="16738">MEIIHADICHLNQIATLFNDYRVFYHCQSDLELAREFIAARLNNNESVIFLAVENDRALGFTQLYPSFCSVEACKIVILYDLYVAEDARKSGVATGLMNAARAYAEGTGARRMDLSTQNTNLPGQHLYEKQGYQRSGEDFYIYSLYL</sequence>